<comment type="caution">
    <text evidence="1">The sequence shown here is derived from an EMBL/GenBank/DDBJ whole genome shotgun (WGS) entry which is preliminary data.</text>
</comment>
<keyword evidence="2" id="KW-1185">Reference proteome</keyword>
<proteinExistence type="predicted"/>
<protein>
    <submittedName>
        <fullName evidence="1">Uncharacterized protein</fullName>
    </submittedName>
</protein>
<sequence length="66" mass="7269">MVERQSIMVERQRIIVERQSALFDNGRAAIDNGRAAKVGESVGQRDIRCWSTGDGGGYGIGEPQIY</sequence>
<accession>A0A699YYR9</accession>
<reference evidence="1 2" key="1">
    <citation type="submission" date="2020-02" db="EMBL/GenBank/DDBJ databases">
        <title>Draft genome sequence of Haematococcus lacustris strain NIES-144.</title>
        <authorList>
            <person name="Morimoto D."/>
            <person name="Nakagawa S."/>
            <person name="Yoshida T."/>
            <person name="Sawayama S."/>
        </authorList>
    </citation>
    <scope>NUCLEOTIDE SEQUENCE [LARGE SCALE GENOMIC DNA]</scope>
    <source>
        <strain evidence="1 2">NIES-144</strain>
    </source>
</reference>
<name>A0A699YYR9_HAELA</name>
<evidence type="ECO:0000313" key="2">
    <source>
        <dbReference type="Proteomes" id="UP000485058"/>
    </source>
</evidence>
<dbReference type="Proteomes" id="UP000485058">
    <property type="component" value="Unassembled WGS sequence"/>
</dbReference>
<evidence type="ECO:0000313" key="1">
    <source>
        <dbReference type="EMBL" id="GFH15433.1"/>
    </source>
</evidence>
<gene>
    <name evidence="1" type="ORF">HaLaN_11661</name>
</gene>
<organism evidence="1 2">
    <name type="scientific">Haematococcus lacustris</name>
    <name type="common">Green alga</name>
    <name type="synonym">Haematococcus pluvialis</name>
    <dbReference type="NCBI Taxonomy" id="44745"/>
    <lineage>
        <taxon>Eukaryota</taxon>
        <taxon>Viridiplantae</taxon>
        <taxon>Chlorophyta</taxon>
        <taxon>core chlorophytes</taxon>
        <taxon>Chlorophyceae</taxon>
        <taxon>CS clade</taxon>
        <taxon>Chlamydomonadales</taxon>
        <taxon>Haematococcaceae</taxon>
        <taxon>Haematococcus</taxon>
    </lineage>
</organism>
<dbReference type="EMBL" id="BLLF01000850">
    <property type="protein sequence ID" value="GFH15433.1"/>
    <property type="molecule type" value="Genomic_DNA"/>
</dbReference>
<dbReference type="AlphaFoldDB" id="A0A699YYR9"/>